<proteinExistence type="predicted"/>
<reference evidence="3" key="1">
    <citation type="submission" date="2016-11" db="UniProtKB">
        <authorList>
            <consortium name="WormBaseParasite"/>
        </authorList>
    </citation>
    <scope>IDENTIFICATION</scope>
</reference>
<feature type="region of interest" description="Disordered" evidence="1">
    <location>
        <begin position="162"/>
        <end position="220"/>
    </location>
</feature>
<name>A0A1I7UNJ4_9PELO</name>
<feature type="compositionally biased region" description="Basic and acidic residues" evidence="1">
    <location>
        <begin position="163"/>
        <end position="189"/>
    </location>
</feature>
<dbReference type="WBParaSite" id="Csp11.Scaffold630.g17764.t1">
    <property type="protein sequence ID" value="Csp11.Scaffold630.g17764.t1"/>
    <property type="gene ID" value="Csp11.Scaffold630.g17764"/>
</dbReference>
<protein>
    <submittedName>
        <fullName evidence="3">Zinc finger, CCHC-type</fullName>
    </submittedName>
</protein>
<evidence type="ECO:0000313" key="2">
    <source>
        <dbReference type="Proteomes" id="UP000095282"/>
    </source>
</evidence>
<organism evidence="2 3">
    <name type="scientific">Caenorhabditis tropicalis</name>
    <dbReference type="NCBI Taxonomy" id="1561998"/>
    <lineage>
        <taxon>Eukaryota</taxon>
        <taxon>Metazoa</taxon>
        <taxon>Ecdysozoa</taxon>
        <taxon>Nematoda</taxon>
        <taxon>Chromadorea</taxon>
        <taxon>Rhabditida</taxon>
        <taxon>Rhabditina</taxon>
        <taxon>Rhabditomorpha</taxon>
        <taxon>Rhabditoidea</taxon>
        <taxon>Rhabditidae</taxon>
        <taxon>Peloderinae</taxon>
        <taxon>Caenorhabditis</taxon>
    </lineage>
</organism>
<evidence type="ECO:0000256" key="1">
    <source>
        <dbReference type="SAM" id="MobiDB-lite"/>
    </source>
</evidence>
<dbReference type="AlphaFoldDB" id="A0A1I7UNJ4"/>
<dbReference type="PANTHER" id="PTHR22921">
    <property type="entry name" value="PROTEIN CBG20088-RELATED"/>
    <property type="match status" value="1"/>
</dbReference>
<sequence>MYAVHSTINVDTLIIHTSNHYCAPPTAPSPTLPQQQSTTSGDLSELGNSLKEQSVLFRKEKPQSEPESSMTVPPSAKDGKWSALGFAVSELYDFKNGVAFDRKTCEKNLEKIMNNKKVDYYEFLEAAQQCRAEGKLLFEKMFLSLGFLAAMNNKQKMLTVDEENPKLQDLNKKEMEENAETEVKGERGMQRGRGTKNKRKHREGQEDLNKRLKTNGGSHC</sequence>
<evidence type="ECO:0000313" key="3">
    <source>
        <dbReference type="WBParaSite" id="Csp11.Scaffold630.g17764.t1"/>
    </source>
</evidence>
<feature type="compositionally biased region" description="Polar residues" evidence="1">
    <location>
        <begin position="32"/>
        <end position="52"/>
    </location>
</feature>
<dbReference type="PANTHER" id="PTHR22921:SF27">
    <property type="entry name" value="C2H2-TYPE DOMAIN-CONTAINING PROTEIN-RELATED"/>
    <property type="match status" value="1"/>
</dbReference>
<accession>A0A1I7UNJ4</accession>
<feature type="region of interest" description="Disordered" evidence="1">
    <location>
        <begin position="25"/>
        <end position="78"/>
    </location>
</feature>
<feature type="compositionally biased region" description="Basic residues" evidence="1">
    <location>
        <begin position="193"/>
        <end position="202"/>
    </location>
</feature>
<keyword evidence="2" id="KW-1185">Reference proteome</keyword>
<dbReference type="STRING" id="1561998.A0A1I7UNJ4"/>
<dbReference type="Proteomes" id="UP000095282">
    <property type="component" value="Unplaced"/>
</dbReference>